<accession>A0A0N6WGC5</accession>
<dbReference type="RefSeq" id="YP_009223479.1">
    <property type="nucleotide sequence ID" value="NC_029071.1"/>
</dbReference>
<name>A0A0N6WGC5_9CAUD</name>
<dbReference type="EMBL" id="KR296690">
    <property type="protein sequence ID" value="AKJ74029.1"/>
    <property type="molecule type" value="Genomic_DNA"/>
</dbReference>
<evidence type="ECO:0000313" key="1">
    <source>
        <dbReference type="EMBL" id="AKJ74029.1"/>
    </source>
</evidence>
<proteinExistence type="predicted"/>
<protein>
    <submittedName>
        <fullName evidence="1">Uncharacterized protein</fullName>
    </submittedName>
</protein>
<dbReference type="Proteomes" id="UP000202469">
    <property type="component" value="Genome"/>
</dbReference>
<gene>
    <name evidence="1" type="ORF">SP36_57</name>
</gene>
<sequence length="58" mass="6098">MNKAHTLWRNENVTNFLFLFFFNVKEEFIMSDMTLLPTGGGFGGGEAGAAGLGGAVGG</sequence>
<reference evidence="1 2" key="1">
    <citation type="journal article" date="2016" name="Virus Genes">
        <title>Genomic characterization of Salmonella bacteriophages isolated from India.</title>
        <authorList>
            <person name="Karpe Y.A."/>
            <person name="Kanade G.D."/>
            <person name="Pingale K.D."/>
            <person name="Arankalle V.A."/>
            <person name="Banerjee K."/>
        </authorList>
    </citation>
    <scope>NUCLEOTIDE SEQUENCE [LARGE SCALE GENOMIC DNA]</scope>
</reference>
<organism evidence="1 2">
    <name type="scientific">Salmonella phage 36</name>
    <dbReference type="NCBI Taxonomy" id="1654889"/>
    <lineage>
        <taxon>Viruses</taxon>
        <taxon>Duplodnaviria</taxon>
        <taxon>Heunggongvirae</taxon>
        <taxon>Uroviricota</taxon>
        <taxon>Caudoviricetes</taxon>
        <taxon>Drexlerviridae</taxon>
        <taxon>Tempevirinae</taxon>
        <taxon>Tlsvirus</taxon>
        <taxon>Tlsvirus tv36</taxon>
    </lineage>
</organism>
<dbReference type="GeneID" id="26794567"/>
<dbReference type="KEGG" id="vg:26794567"/>
<evidence type="ECO:0000313" key="2">
    <source>
        <dbReference type="Proteomes" id="UP000202469"/>
    </source>
</evidence>